<keyword evidence="1" id="KW-0472">Membrane</keyword>
<sequence length="81" mass="9556">MLSTTTSTTLTIQNLSSICLFSCSFLLSSFFCFCFLEYCKIYYLTKLHFTNFYRYKKPLIVFGYVVCSIKINFHTQELPRS</sequence>
<feature type="transmembrane region" description="Helical" evidence="1">
    <location>
        <begin position="59"/>
        <end position="75"/>
    </location>
</feature>
<keyword evidence="1" id="KW-1133">Transmembrane helix</keyword>
<keyword evidence="1" id="KW-0812">Transmembrane</keyword>
<dbReference type="EMBL" id="GEDG01015277">
    <property type="protein sequence ID" value="JAP23618.1"/>
    <property type="molecule type" value="Transcribed_RNA"/>
</dbReference>
<evidence type="ECO:0000313" key="2">
    <source>
        <dbReference type="EMBL" id="JAP23618.1"/>
    </source>
</evidence>
<feature type="transmembrane region" description="Helical" evidence="1">
    <location>
        <begin position="15"/>
        <end position="38"/>
    </location>
</feature>
<reference evidence="2" key="1">
    <citation type="submission" date="2015-12" db="EMBL/GenBank/DDBJ databases">
        <title>Gene expression during late stages of embryo sac development: a critical building block for successful pollen-pistil interactions.</title>
        <authorList>
            <person name="Liu Y."/>
            <person name="Joly V."/>
            <person name="Sabar M."/>
            <person name="Matton D.P."/>
        </authorList>
    </citation>
    <scope>NUCLEOTIDE SEQUENCE</scope>
</reference>
<dbReference type="AlphaFoldDB" id="A0A0V0HTE4"/>
<protein>
    <submittedName>
        <fullName evidence="2">Putative ovule protein</fullName>
    </submittedName>
</protein>
<proteinExistence type="predicted"/>
<evidence type="ECO:0000256" key="1">
    <source>
        <dbReference type="SAM" id="Phobius"/>
    </source>
</evidence>
<name>A0A0V0HTE4_SOLCH</name>
<accession>A0A0V0HTE4</accession>
<organism evidence="2">
    <name type="scientific">Solanum chacoense</name>
    <name type="common">Chaco potato</name>
    <dbReference type="NCBI Taxonomy" id="4108"/>
    <lineage>
        <taxon>Eukaryota</taxon>
        <taxon>Viridiplantae</taxon>
        <taxon>Streptophyta</taxon>
        <taxon>Embryophyta</taxon>
        <taxon>Tracheophyta</taxon>
        <taxon>Spermatophyta</taxon>
        <taxon>Magnoliopsida</taxon>
        <taxon>eudicotyledons</taxon>
        <taxon>Gunneridae</taxon>
        <taxon>Pentapetalae</taxon>
        <taxon>asterids</taxon>
        <taxon>lamiids</taxon>
        <taxon>Solanales</taxon>
        <taxon>Solanaceae</taxon>
        <taxon>Solanoideae</taxon>
        <taxon>Solaneae</taxon>
        <taxon>Solanum</taxon>
    </lineage>
</organism>